<sequence>MHLFAIILPVLLGVASAIPTELNARQRQERDVEMLYLFGIPGISSSGNTANFIGRGTPGKCQNFPSFVKGFTQANPIDGFTCTLYFENNCKGSALSIGPVNPFRASGDHQGSDPVIESWKCSRISKGNN</sequence>
<dbReference type="EMBL" id="JAUKUA010000001">
    <property type="protein sequence ID" value="KAK0732250.1"/>
    <property type="molecule type" value="Genomic_DNA"/>
</dbReference>
<evidence type="ECO:0000313" key="2">
    <source>
        <dbReference type="EMBL" id="KAK0732250.1"/>
    </source>
</evidence>
<proteinExistence type="predicted"/>
<name>A0AA40BDJ1_9PEZI</name>
<comment type="caution">
    <text evidence="2">The sequence shown here is derived from an EMBL/GenBank/DDBJ whole genome shotgun (WGS) entry which is preliminary data.</text>
</comment>
<gene>
    <name evidence="2" type="ORF">B0H67DRAFT_549851</name>
</gene>
<dbReference type="Proteomes" id="UP001172102">
    <property type="component" value="Unassembled WGS sequence"/>
</dbReference>
<reference evidence="2" key="1">
    <citation type="submission" date="2023-06" db="EMBL/GenBank/DDBJ databases">
        <title>Genome-scale phylogeny and comparative genomics of the fungal order Sordariales.</title>
        <authorList>
            <consortium name="Lawrence Berkeley National Laboratory"/>
            <person name="Hensen N."/>
            <person name="Bonometti L."/>
            <person name="Westerberg I."/>
            <person name="Brannstrom I.O."/>
            <person name="Guillou S."/>
            <person name="Cros-Aarteil S."/>
            <person name="Calhoun S."/>
            <person name="Haridas S."/>
            <person name="Kuo A."/>
            <person name="Mondo S."/>
            <person name="Pangilinan J."/>
            <person name="Riley R."/>
            <person name="Labutti K."/>
            <person name="Andreopoulos B."/>
            <person name="Lipzen A."/>
            <person name="Chen C."/>
            <person name="Yanf M."/>
            <person name="Daum C."/>
            <person name="Ng V."/>
            <person name="Clum A."/>
            <person name="Steindorff A."/>
            <person name="Ohm R."/>
            <person name="Martin F."/>
            <person name="Silar P."/>
            <person name="Natvig D."/>
            <person name="Lalanne C."/>
            <person name="Gautier V."/>
            <person name="Ament-Velasquez S.L."/>
            <person name="Kruys A."/>
            <person name="Hutchinson M.I."/>
            <person name="Powell A.J."/>
            <person name="Barry K."/>
            <person name="Miller A.N."/>
            <person name="Grigoriev I.V."/>
            <person name="Debuchy R."/>
            <person name="Gladieux P."/>
            <person name="Thoren M.H."/>
            <person name="Johannesson H."/>
        </authorList>
    </citation>
    <scope>NUCLEOTIDE SEQUENCE</scope>
    <source>
        <strain evidence="2">SMH4607-1</strain>
    </source>
</reference>
<accession>A0AA40BDJ1</accession>
<evidence type="ECO:0000313" key="3">
    <source>
        <dbReference type="Proteomes" id="UP001172102"/>
    </source>
</evidence>
<keyword evidence="3" id="KW-1185">Reference proteome</keyword>
<feature type="signal peptide" evidence="1">
    <location>
        <begin position="1"/>
        <end position="17"/>
    </location>
</feature>
<evidence type="ECO:0000256" key="1">
    <source>
        <dbReference type="SAM" id="SignalP"/>
    </source>
</evidence>
<feature type="chain" id="PRO_5041259918" evidence="1">
    <location>
        <begin position="18"/>
        <end position="129"/>
    </location>
</feature>
<keyword evidence="1" id="KW-0732">Signal</keyword>
<protein>
    <submittedName>
        <fullName evidence="2">Uncharacterized protein</fullName>
    </submittedName>
</protein>
<dbReference type="AlphaFoldDB" id="A0AA40BDJ1"/>
<organism evidence="2 3">
    <name type="scientific">Lasiosphaeris hirsuta</name>
    <dbReference type="NCBI Taxonomy" id="260670"/>
    <lineage>
        <taxon>Eukaryota</taxon>
        <taxon>Fungi</taxon>
        <taxon>Dikarya</taxon>
        <taxon>Ascomycota</taxon>
        <taxon>Pezizomycotina</taxon>
        <taxon>Sordariomycetes</taxon>
        <taxon>Sordariomycetidae</taxon>
        <taxon>Sordariales</taxon>
        <taxon>Lasiosphaeriaceae</taxon>
        <taxon>Lasiosphaeris</taxon>
    </lineage>
</organism>